<evidence type="ECO:0000313" key="1">
    <source>
        <dbReference type="EMBL" id="CAG5108866.1"/>
    </source>
</evidence>
<gene>
    <name evidence="1" type="ORF">HICCMSTLAB_LOCUS13502</name>
</gene>
<proteinExistence type="predicted"/>
<dbReference type="Proteomes" id="UP000786811">
    <property type="component" value="Unassembled WGS sequence"/>
</dbReference>
<protein>
    <submittedName>
        <fullName evidence="1">Uncharacterized protein</fullName>
    </submittedName>
</protein>
<name>A0A8J2HS81_COTCN</name>
<dbReference type="AlphaFoldDB" id="A0A8J2HS81"/>
<accession>A0A8J2HS81</accession>
<reference evidence="1" key="1">
    <citation type="submission" date="2021-04" db="EMBL/GenBank/DDBJ databases">
        <authorList>
            <person name="Chebbi M.A.C M."/>
        </authorList>
    </citation>
    <scope>NUCLEOTIDE SEQUENCE</scope>
</reference>
<evidence type="ECO:0000313" key="2">
    <source>
        <dbReference type="Proteomes" id="UP000786811"/>
    </source>
</evidence>
<keyword evidence="2" id="KW-1185">Reference proteome</keyword>
<comment type="caution">
    <text evidence="1">The sequence shown here is derived from an EMBL/GenBank/DDBJ whole genome shotgun (WGS) entry which is preliminary data.</text>
</comment>
<sequence>MQTPARVSNRALYKGANRTPTAIHTRKMILIRRRCTSLLLIFLAIVVDQLQIPLKIEYFMQRHFDRHTFGWLSKRLDVDYVSFYRNTKSQKNSRKYKVSHESFGTQKRLQKNSIDVETCCLSFKLSILASSLMS</sequence>
<dbReference type="EMBL" id="CAJNRD030001124">
    <property type="protein sequence ID" value="CAG5108866.1"/>
    <property type="molecule type" value="Genomic_DNA"/>
</dbReference>
<organism evidence="1 2">
    <name type="scientific">Cotesia congregata</name>
    <name type="common">Parasitoid wasp</name>
    <name type="synonym">Apanteles congregatus</name>
    <dbReference type="NCBI Taxonomy" id="51543"/>
    <lineage>
        <taxon>Eukaryota</taxon>
        <taxon>Metazoa</taxon>
        <taxon>Ecdysozoa</taxon>
        <taxon>Arthropoda</taxon>
        <taxon>Hexapoda</taxon>
        <taxon>Insecta</taxon>
        <taxon>Pterygota</taxon>
        <taxon>Neoptera</taxon>
        <taxon>Endopterygota</taxon>
        <taxon>Hymenoptera</taxon>
        <taxon>Apocrita</taxon>
        <taxon>Ichneumonoidea</taxon>
        <taxon>Braconidae</taxon>
        <taxon>Microgastrinae</taxon>
        <taxon>Cotesia</taxon>
    </lineage>
</organism>